<dbReference type="AlphaFoldDB" id="A0A0C2TP95"/>
<feature type="non-terminal residue" evidence="2">
    <location>
        <position position="127"/>
    </location>
</feature>
<dbReference type="InParanoid" id="A0A0C2TP95"/>
<organism evidence="2 3">
    <name type="scientific">Amanita muscaria (strain Koide BX008)</name>
    <dbReference type="NCBI Taxonomy" id="946122"/>
    <lineage>
        <taxon>Eukaryota</taxon>
        <taxon>Fungi</taxon>
        <taxon>Dikarya</taxon>
        <taxon>Basidiomycota</taxon>
        <taxon>Agaricomycotina</taxon>
        <taxon>Agaricomycetes</taxon>
        <taxon>Agaricomycetidae</taxon>
        <taxon>Agaricales</taxon>
        <taxon>Pluteineae</taxon>
        <taxon>Amanitaceae</taxon>
        <taxon>Amanita</taxon>
    </lineage>
</organism>
<dbReference type="InterPro" id="IPR005162">
    <property type="entry name" value="Retrotrans_gag_dom"/>
</dbReference>
<feature type="domain" description="Retrotransposon gag" evidence="1">
    <location>
        <begin position="65"/>
        <end position="126"/>
    </location>
</feature>
<dbReference type="HOGENOM" id="CLU_161746_0_0_1"/>
<evidence type="ECO:0000313" key="2">
    <source>
        <dbReference type="EMBL" id="KIL69014.1"/>
    </source>
</evidence>
<dbReference type="Pfam" id="PF03732">
    <property type="entry name" value="Retrotrans_gag"/>
    <property type="match status" value="1"/>
</dbReference>
<evidence type="ECO:0000259" key="1">
    <source>
        <dbReference type="Pfam" id="PF03732"/>
    </source>
</evidence>
<evidence type="ECO:0000313" key="3">
    <source>
        <dbReference type="Proteomes" id="UP000054549"/>
    </source>
</evidence>
<accession>A0A0C2TP95</accession>
<dbReference type="OrthoDB" id="3263571at2759"/>
<dbReference type="Proteomes" id="UP000054549">
    <property type="component" value="Unassembled WGS sequence"/>
</dbReference>
<proteinExistence type="predicted"/>
<reference evidence="2 3" key="1">
    <citation type="submission" date="2014-04" db="EMBL/GenBank/DDBJ databases">
        <title>Evolutionary Origins and Diversification of the Mycorrhizal Mutualists.</title>
        <authorList>
            <consortium name="DOE Joint Genome Institute"/>
            <consortium name="Mycorrhizal Genomics Consortium"/>
            <person name="Kohler A."/>
            <person name="Kuo A."/>
            <person name="Nagy L.G."/>
            <person name="Floudas D."/>
            <person name="Copeland A."/>
            <person name="Barry K.W."/>
            <person name="Cichocki N."/>
            <person name="Veneault-Fourrey C."/>
            <person name="LaButti K."/>
            <person name="Lindquist E.A."/>
            <person name="Lipzen A."/>
            <person name="Lundell T."/>
            <person name="Morin E."/>
            <person name="Murat C."/>
            <person name="Riley R."/>
            <person name="Ohm R."/>
            <person name="Sun H."/>
            <person name="Tunlid A."/>
            <person name="Henrissat B."/>
            <person name="Grigoriev I.V."/>
            <person name="Hibbett D.S."/>
            <person name="Martin F."/>
        </authorList>
    </citation>
    <scope>NUCLEOTIDE SEQUENCE [LARGE SCALE GENOMIC DNA]</scope>
    <source>
        <strain evidence="2 3">Koide BX008</strain>
    </source>
</reference>
<name>A0A0C2TP95_AMAMK</name>
<dbReference type="EMBL" id="KN818227">
    <property type="protein sequence ID" value="KIL69014.1"/>
    <property type="molecule type" value="Genomic_DNA"/>
</dbReference>
<gene>
    <name evidence="2" type="ORF">M378DRAFT_70535</name>
</gene>
<protein>
    <recommendedName>
        <fullName evidence="1">Retrotransposon gag domain-containing protein</fullName>
    </recommendedName>
</protein>
<keyword evidence="3" id="KW-1185">Reference proteome</keyword>
<sequence>MSTSKAKAIDDDEAKLYRQLASSPEDYDGNRTKFANWWTNMQMYMMGYNKINSVGRIIGVLSRCTKGEAAAWAEVKKQQILEGKLSDWDVFKTDIEDRFKDPTREQKAQHEIHTYTQKKETVQTYID</sequence>